<dbReference type="GO" id="GO:0016747">
    <property type="term" value="F:acyltransferase activity, transferring groups other than amino-acyl groups"/>
    <property type="evidence" value="ECO:0007669"/>
    <property type="project" value="InterPro"/>
</dbReference>
<dbReference type="CDD" id="cd04301">
    <property type="entry name" value="NAT_SF"/>
    <property type="match status" value="1"/>
</dbReference>
<dbReference type="Proteomes" id="UP000660668">
    <property type="component" value="Unassembled WGS sequence"/>
</dbReference>
<feature type="region of interest" description="Disordered" evidence="1">
    <location>
        <begin position="1"/>
        <end position="20"/>
    </location>
</feature>
<dbReference type="AlphaFoldDB" id="A0A930YPN1"/>
<dbReference type="Gene3D" id="3.40.630.30">
    <property type="match status" value="1"/>
</dbReference>
<sequence length="193" mass="20869">MPSELRLQGPAVPPRERRPVRPTGHAVLCRLASAASERAEHLSIRHRVFVDEQAVFAESDLDSRDSEDSTIAVLGYSDGIAVGTVRLFLVEPDAGRWQGDRLAVLSAYRTHGVGAPLVRYAVATAAVRGGRTMAAHIQPANVTFFERLGWARVGETEIYAGLPHQPMSIDLPTRGEGLATVRRLEGGINGRGL</sequence>
<keyword evidence="4" id="KW-1185">Reference proteome</keyword>
<evidence type="ECO:0000259" key="2">
    <source>
        <dbReference type="PROSITE" id="PS51186"/>
    </source>
</evidence>
<accession>A0A930YPN1</accession>
<dbReference type="PROSITE" id="PS51186">
    <property type="entry name" value="GNAT"/>
    <property type="match status" value="1"/>
</dbReference>
<dbReference type="SUPFAM" id="SSF55729">
    <property type="entry name" value="Acyl-CoA N-acyltransferases (Nat)"/>
    <property type="match status" value="1"/>
</dbReference>
<dbReference type="NCBIfam" id="TIGR04045">
    <property type="entry name" value="MSMEG_0567_GNAT"/>
    <property type="match status" value="1"/>
</dbReference>
<evidence type="ECO:0000313" key="4">
    <source>
        <dbReference type="Proteomes" id="UP000660668"/>
    </source>
</evidence>
<feature type="domain" description="N-acetyltransferase" evidence="2">
    <location>
        <begin position="27"/>
        <end position="172"/>
    </location>
</feature>
<proteinExistence type="predicted"/>
<name>A0A930YPN1_9ACTN</name>
<reference evidence="3" key="1">
    <citation type="submission" date="2020-11" db="EMBL/GenBank/DDBJ databases">
        <title>Nocardioides cynanchi sp. nov., isolated from soil of rhizosphere of Cynanchum wilfordii.</title>
        <authorList>
            <person name="Lee J.-S."/>
            <person name="Suh M.K."/>
            <person name="Kim J.-S."/>
        </authorList>
    </citation>
    <scope>NUCLEOTIDE SEQUENCE</scope>
    <source>
        <strain evidence="3">KCTC 19276</strain>
    </source>
</reference>
<evidence type="ECO:0000256" key="1">
    <source>
        <dbReference type="SAM" id="MobiDB-lite"/>
    </source>
</evidence>
<organism evidence="3 4">
    <name type="scientific">Nocardioides agariphilus</name>
    <dbReference type="NCBI Taxonomy" id="433664"/>
    <lineage>
        <taxon>Bacteria</taxon>
        <taxon>Bacillati</taxon>
        <taxon>Actinomycetota</taxon>
        <taxon>Actinomycetes</taxon>
        <taxon>Propionibacteriales</taxon>
        <taxon>Nocardioidaceae</taxon>
        <taxon>Nocardioides</taxon>
    </lineage>
</organism>
<comment type="caution">
    <text evidence="3">The sequence shown here is derived from an EMBL/GenBank/DDBJ whole genome shotgun (WGS) entry which is preliminary data.</text>
</comment>
<gene>
    <name evidence="3" type="ORF">ISU10_21865</name>
</gene>
<dbReference type="Pfam" id="PF00583">
    <property type="entry name" value="Acetyltransf_1"/>
    <property type="match status" value="1"/>
</dbReference>
<dbReference type="InterPro" id="IPR000182">
    <property type="entry name" value="GNAT_dom"/>
</dbReference>
<evidence type="ECO:0000313" key="3">
    <source>
        <dbReference type="EMBL" id="MBF4770429.1"/>
    </source>
</evidence>
<dbReference type="InterPro" id="IPR024035">
    <property type="entry name" value="MSMEG_0567_GNAT"/>
</dbReference>
<protein>
    <submittedName>
        <fullName evidence="3">GNAT family N-acetyltransferase</fullName>
    </submittedName>
</protein>
<dbReference type="InterPro" id="IPR016181">
    <property type="entry name" value="Acyl_CoA_acyltransferase"/>
</dbReference>
<dbReference type="EMBL" id="JADKPO010000050">
    <property type="protein sequence ID" value="MBF4770429.1"/>
    <property type="molecule type" value="Genomic_DNA"/>
</dbReference>